<dbReference type="SUPFAM" id="SSF48452">
    <property type="entry name" value="TPR-like"/>
    <property type="match status" value="1"/>
</dbReference>
<dbReference type="SUPFAM" id="SSF52540">
    <property type="entry name" value="P-loop containing nucleoside triphosphate hydrolases"/>
    <property type="match status" value="1"/>
</dbReference>
<gene>
    <name evidence="2" type="ORF">AMJ52_02610</name>
</gene>
<dbReference type="Gene3D" id="1.25.40.10">
    <property type="entry name" value="Tetratricopeptide repeat domain"/>
    <property type="match status" value="1"/>
</dbReference>
<reference evidence="2 3" key="1">
    <citation type="journal article" date="2015" name="Microbiome">
        <title>Genomic resolution of linkages in carbon, nitrogen, and sulfur cycling among widespread estuary sediment bacteria.</title>
        <authorList>
            <person name="Baker B.J."/>
            <person name="Lazar C.S."/>
            <person name="Teske A.P."/>
            <person name="Dick G.J."/>
        </authorList>
    </citation>
    <scope>NUCLEOTIDE SEQUENCE [LARGE SCALE GENOMIC DNA]</scope>
    <source>
        <strain evidence="2">DG_78</strain>
    </source>
</reference>
<evidence type="ECO:0000313" key="2">
    <source>
        <dbReference type="EMBL" id="KPJ73915.1"/>
    </source>
</evidence>
<dbReference type="PRINTS" id="PR00364">
    <property type="entry name" value="DISEASERSIST"/>
</dbReference>
<dbReference type="InterPro" id="IPR035897">
    <property type="entry name" value="Toll_tir_struct_dom_sf"/>
</dbReference>
<dbReference type="SMART" id="SM00028">
    <property type="entry name" value="TPR"/>
    <property type="match status" value="6"/>
</dbReference>
<organism evidence="2 3">
    <name type="scientific">candidate division TA06 bacterium DG_78</name>
    <dbReference type="NCBI Taxonomy" id="1703772"/>
    <lineage>
        <taxon>Bacteria</taxon>
        <taxon>Bacteria division TA06</taxon>
    </lineage>
</organism>
<dbReference type="SUPFAM" id="SSF52200">
    <property type="entry name" value="Toll/Interleukin receptor TIR domain"/>
    <property type="match status" value="1"/>
</dbReference>
<dbReference type="EMBL" id="LJNI01000022">
    <property type="protein sequence ID" value="KPJ73915.1"/>
    <property type="molecule type" value="Genomic_DNA"/>
</dbReference>
<evidence type="ECO:0000259" key="1">
    <source>
        <dbReference type="PROSITE" id="PS50104"/>
    </source>
</evidence>
<dbReference type="Proteomes" id="UP000051012">
    <property type="component" value="Unassembled WGS sequence"/>
</dbReference>
<name>A0A0S7YHT3_UNCT6</name>
<dbReference type="InterPro" id="IPR027417">
    <property type="entry name" value="P-loop_NTPase"/>
</dbReference>
<dbReference type="InterPro" id="IPR011990">
    <property type="entry name" value="TPR-like_helical_dom_sf"/>
</dbReference>
<accession>A0A0S7YHT3</accession>
<dbReference type="InterPro" id="IPR002182">
    <property type="entry name" value="NB-ARC"/>
</dbReference>
<evidence type="ECO:0000313" key="3">
    <source>
        <dbReference type="Proteomes" id="UP000051012"/>
    </source>
</evidence>
<dbReference type="InterPro" id="IPR019734">
    <property type="entry name" value="TPR_rpt"/>
</dbReference>
<dbReference type="Pfam" id="PF13676">
    <property type="entry name" value="TIR_2"/>
    <property type="match status" value="1"/>
</dbReference>
<dbReference type="Gene3D" id="3.40.50.300">
    <property type="entry name" value="P-loop containing nucleotide triphosphate hydrolases"/>
    <property type="match status" value="1"/>
</dbReference>
<proteinExistence type="predicted"/>
<dbReference type="PANTHER" id="PTHR47691:SF3">
    <property type="entry name" value="HTH-TYPE TRANSCRIPTIONAL REGULATOR RV0890C-RELATED"/>
    <property type="match status" value="1"/>
</dbReference>
<dbReference type="PATRIC" id="fig|1703772.3.peg.877"/>
<feature type="domain" description="TIR" evidence="1">
    <location>
        <begin position="1"/>
        <end position="164"/>
    </location>
</feature>
<dbReference type="Gene3D" id="3.40.50.10140">
    <property type="entry name" value="Toll/interleukin-1 receptor homology (TIR) domain"/>
    <property type="match status" value="1"/>
</dbReference>
<dbReference type="InterPro" id="IPR000157">
    <property type="entry name" value="TIR_dom"/>
</dbReference>
<dbReference type="GO" id="GO:0007165">
    <property type="term" value="P:signal transduction"/>
    <property type="evidence" value="ECO:0007669"/>
    <property type="project" value="InterPro"/>
</dbReference>
<dbReference type="Pfam" id="PF13424">
    <property type="entry name" value="TPR_12"/>
    <property type="match status" value="3"/>
</dbReference>
<comment type="caution">
    <text evidence="2">The sequence shown here is derived from an EMBL/GenBank/DDBJ whole genome shotgun (WGS) entry which is preliminary data.</text>
</comment>
<dbReference type="AlphaFoldDB" id="A0A0S7YHT3"/>
<protein>
    <recommendedName>
        <fullName evidence="1">TIR domain-containing protein</fullName>
    </recommendedName>
</protein>
<dbReference type="GO" id="GO:0043531">
    <property type="term" value="F:ADP binding"/>
    <property type="evidence" value="ECO:0007669"/>
    <property type="project" value="InterPro"/>
</dbReference>
<dbReference type="Pfam" id="PF00931">
    <property type="entry name" value="NB-ARC"/>
    <property type="match status" value="1"/>
</dbReference>
<sequence>MKVFISYTHDGKEYADTLERDLRAQDIDIWIDKRCIRPGHIWLREIDDALSQVDYVLGVLTENYLTSVGGDEAYAIISKGLKEKKVRFISLFFVPPHEVKSVIIPALQGFNFSKDYTQGFSSFLDFLKQEGGKKLVIEKEIILPKETVPAEGKTSISHNLPPQLTPFVGRKDEMAEIEKRLEDPSCRLLTLVGPGGIGKTRLAIKVASEKIGTFAHGVYFVPLAPLPSSDLLVSTCADFLGFSFYGQEDPKMQLINYLHEKEILILMDNFEHLLDGTEFLAEILAAAPKIKIIVTSRERLNLKGEWVVEIHGLRFPKSDEDDKVEGYDAVQLFVQSAQRVCPGFVLSENERAFAIRICQLVDGLPLAIELASSWTRVLSCKEIFGEIEHNIDFLATSMRDVPERHRSLRAVFEQSWNFLTGEEKNVFKKMFVFRGGFQREAVEKIAGASLDLLYSLVDKSFLHWNPLGRYEIHGYLRQYAEEKLSEFPKEKEKIRNLHCDYYVQFLCQREKYMKGQKQKEALEEISEEIENVRAAWNRVVDQKKKKDIEKCIESLYCFYDIRSWFKEGEEIFRKLVMRLQGEKKDILYGKILARQGCFLYRLGLYKKAKDILQKSFSILHDFRDQREIAFSLNTLGVINYYLGEYREAKQLHEESLEMRREIDDQLGIANSLNALGNVALKQGLYAEAKKLHHESLKIRREIGDRRRIANSLNNLAIVAYSQGELAEAKKLFRESIAVEKIIDDKWGIAGSLNNLGTIAYCQKEYREAKKLLEESLAIYKEIGHQWGIGNTFNSLGYVAYAQTEYKAAQGYFDHALGIATEVQLIPLALDVLVGVATLFAQGEKKDKSVELLALVLQHSASDKETKDDAERLLGELKAEFRARVFTKIQKRGRSRKVEEVVREILQDKK</sequence>
<dbReference type="PROSITE" id="PS50104">
    <property type="entry name" value="TIR"/>
    <property type="match status" value="1"/>
</dbReference>
<dbReference type="PANTHER" id="PTHR47691">
    <property type="entry name" value="REGULATOR-RELATED"/>
    <property type="match status" value="1"/>
</dbReference>